<evidence type="ECO:0000256" key="1">
    <source>
        <dbReference type="ARBA" id="ARBA00004442"/>
    </source>
</evidence>
<evidence type="ECO:0000259" key="6">
    <source>
        <dbReference type="Pfam" id="PF07980"/>
    </source>
</evidence>
<dbReference type="InterPro" id="IPR012944">
    <property type="entry name" value="SusD_RagB_dom"/>
</dbReference>
<proteinExistence type="inferred from homology"/>
<evidence type="ECO:0000256" key="5">
    <source>
        <dbReference type="ARBA" id="ARBA00023237"/>
    </source>
</evidence>
<dbReference type="RefSeq" id="WP_187964150.1">
    <property type="nucleotide sequence ID" value="NZ_JACVDC010000005.1"/>
</dbReference>
<evidence type="ECO:0000256" key="4">
    <source>
        <dbReference type="ARBA" id="ARBA00023136"/>
    </source>
</evidence>
<keyword evidence="5" id="KW-0998">Cell outer membrane</keyword>
<protein>
    <submittedName>
        <fullName evidence="8">RagB/SusD family nutrient uptake outer membrane protein</fullName>
    </submittedName>
</protein>
<keyword evidence="4" id="KW-0472">Membrane</keyword>
<dbReference type="Pfam" id="PF07980">
    <property type="entry name" value="SusD_RagB"/>
    <property type="match status" value="1"/>
</dbReference>
<organism evidence="8 9">
    <name type="scientific">Sinomicrobium weinanense</name>
    <dbReference type="NCBI Taxonomy" id="2842200"/>
    <lineage>
        <taxon>Bacteria</taxon>
        <taxon>Pseudomonadati</taxon>
        <taxon>Bacteroidota</taxon>
        <taxon>Flavobacteriia</taxon>
        <taxon>Flavobacteriales</taxon>
        <taxon>Flavobacteriaceae</taxon>
        <taxon>Sinomicrobium</taxon>
    </lineage>
</organism>
<dbReference type="InterPro" id="IPR011990">
    <property type="entry name" value="TPR-like_helical_dom_sf"/>
</dbReference>
<comment type="subcellular location">
    <subcellularLocation>
        <location evidence="1">Cell outer membrane</location>
    </subcellularLocation>
</comment>
<evidence type="ECO:0000313" key="9">
    <source>
        <dbReference type="Proteomes" id="UP000653730"/>
    </source>
</evidence>
<sequence>MKNISYIAYLFIAVLVTGCDSYLDIEPEGKVIPKTLEENRGLLTKAYHAFPKHKSRLAFRADELTLDELSTDAPSYKDVYLWEDVNPDPQTAPYPWIQFYNVIFYTNYIINEGVKTMEDSAEKDQLIGEAYALRAYTYFNLVNLYGKPFDQASASSDKGVPLALKIDLEQVFEPSSVAVIYEQVLSDIEKARDLLVVEEQETGMNYRFSLLAVYAFEGRVHAYMKAWDKAVEAIDRALEIKNILTDLNFSDVQPNAYNAAESILALEDVFEAEVNNAAYVNDDLIALYDRENDLRFPLYFSSDDSGFKSNKGGDQKFKCSFRVGELYLLKAEALLELGDPDQSKKALKTLLKNRYAPDHYSSVEEQLTEADRETYSGLLFEERRKELALEGQRWFDLRRREQIEIRHAFNDVIYTLKEGDPRYTLRYPQDAKLNNPEL</sequence>
<dbReference type="AlphaFoldDB" id="A0A926JPL6"/>
<evidence type="ECO:0000256" key="3">
    <source>
        <dbReference type="ARBA" id="ARBA00022729"/>
    </source>
</evidence>
<name>A0A926JPL6_9FLAO</name>
<dbReference type="Pfam" id="PF14322">
    <property type="entry name" value="SusD-like_3"/>
    <property type="match status" value="1"/>
</dbReference>
<dbReference type="GO" id="GO:0009279">
    <property type="term" value="C:cell outer membrane"/>
    <property type="evidence" value="ECO:0007669"/>
    <property type="project" value="UniProtKB-SubCell"/>
</dbReference>
<dbReference type="EMBL" id="JACVDC010000005">
    <property type="protein sequence ID" value="MBC9794999.1"/>
    <property type="molecule type" value="Genomic_DNA"/>
</dbReference>
<keyword evidence="9" id="KW-1185">Reference proteome</keyword>
<dbReference type="SUPFAM" id="SSF48452">
    <property type="entry name" value="TPR-like"/>
    <property type="match status" value="1"/>
</dbReference>
<evidence type="ECO:0000313" key="8">
    <source>
        <dbReference type="EMBL" id="MBC9794999.1"/>
    </source>
</evidence>
<evidence type="ECO:0000256" key="2">
    <source>
        <dbReference type="ARBA" id="ARBA00006275"/>
    </source>
</evidence>
<feature type="domain" description="SusD-like N-terminal" evidence="7">
    <location>
        <begin position="22"/>
        <end position="220"/>
    </location>
</feature>
<dbReference type="Gene3D" id="1.25.40.390">
    <property type="match status" value="1"/>
</dbReference>
<dbReference type="PROSITE" id="PS51257">
    <property type="entry name" value="PROKAR_LIPOPROTEIN"/>
    <property type="match status" value="1"/>
</dbReference>
<accession>A0A926JPL6</accession>
<comment type="caution">
    <text evidence="8">The sequence shown here is derived from an EMBL/GenBank/DDBJ whole genome shotgun (WGS) entry which is preliminary data.</text>
</comment>
<dbReference type="InterPro" id="IPR033985">
    <property type="entry name" value="SusD-like_N"/>
</dbReference>
<dbReference type="Proteomes" id="UP000653730">
    <property type="component" value="Unassembled WGS sequence"/>
</dbReference>
<reference evidence="8 9" key="1">
    <citation type="submission" date="2020-09" db="EMBL/GenBank/DDBJ databases">
        <title>Sinomicrobium weinanense sp. nov., a halophilic bacteria isolated from saline-alkali soil.</title>
        <authorList>
            <person name="Wu P."/>
            <person name="Ren H."/>
            <person name="Mei Y."/>
            <person name="Liang Y."/>
            <person name="Chen Z."/>
        </authorList>
    </citation>
    <scope>NUCLEOTIDE SEQUENCE [LARGE SCALE GENOMIC DNA]</scope>
    <source>
        <strain evidence="8 9">FJxs</strain>
    </source>
</reference>
<feature type="domain" description="RagB/SusD" evidence="6">
    <location>
        <begin position="306"/>
        <end position="399"/>
    </location>
</feature>
<keyword evidence="3" id="KW-0732">Signal</keyword>
<evidence type="ECO:0000259" key="7">
    <source>
        <dbReference type="Pfam" id="PF14322"/>
    </source>
</evidence>
<comment type="similarity">
    <text evidence="2">Belongs to the SusD family.</text>
</comment>
<gene>
    <name evidence="8" type="ORF">IBL28_03390</name>
</gene>